<dbReference type="AlphaFoldDB" id="A0A382VR22"/>
<dbReference type="InterPro" id="IPR036866">
    <property type="entry name" value="RibonucZ/Hydroxyglut_hydro"/>
</dbReference>
<protein>
    <recommendedName>
        <fullName evidence="1">Metallo-beta-lactamase domain-containing protein</fullName>
    </recommendedName>
</protein>
<reference evidence="2" key="1">
    <citation type="submission" date="2018-05" db="EMBL/GenBank/DDBJ databases">
        <authorList>
            <person name="Lanie J.A."/>
            <person name="Ng W.-L."/>
            <person name="Kazmierczak K.M."/>
            <person name="Andrzejewski T.M."/>
            <person name="Davidsen T.M."/>
            <person name="Wayne K.J."/>
            <person name="Tettelin H."/>
            <person name="Glass J.I."/>
            <person name="Rusch D."/>
            <person name="Podicherti R."/>
            <person name="Tsui H.-C.T."/>
            <person name="Winkler M.E."/>
        </authorList>
    </citation>
    <scope>NUCLEOTIDE SEQUENCE</scope>
</reference>
<dbReference type="PANTHER" id="PTHR23131">
    <property type="entry name" value="ENDORIBONUCLEASE LACTB2"/>
    <property type="match status" value="1"/>
</dbReference>
<feature type="non-terminal residue" evidence="2">
    <location>
        <position position="128"/>
    </location>
</feature>
<dbReference type="EMBL" id="UINC01153549">
    <property type="protein sequence ID" value="SVD48328.1"/>
    <property type="molecule type" value="Genomic_DNA"/>
</dbReference>
<evidence type="ECO:0000259" key="1">
    <source>
        <dbReference type="Pfam" id="PF00753"/>
    </source>
</evidence>
<feature type="domain" description="Metallo-beta-lactamase" evidence="1">
    <location>
        <begin position="41"/>
        <end position="112"/>
    </location>
</feature>
<name>A0A382VR22_9ZZZZ</name>
<accession>A0A382VR22</accession>
<evidence type="ECO:0000313" key="2">
    <source>
        <dbReference type="EMBL" id="SVD48328.1"/>
    </source>
</evidence>
<dbReference type="Pfam" id="PF00753">
    <property type="entry name" value="Lactamase_B"/>
    <property type="match status" value="1"/>
</dbReference>
<proteinExistence type="predicted"/>
<dbReference type="SUPFAM" id="SSF56281">
    <property type="entry name" value="Metallo-hydrolase/oxidoreductase"/>
    <property type="match status" value="1"/>
</dbReference>
<sequence length="128" mass="14192">MVQAQRVVTDTMAGIKMPDYDVWSERVATVLGQNPGPFTGPGTNTYLVGNGKQPLLLDTGIGLDVYDHLLEQALSETKQANELQEIVLTHVHQDHIGGVPNVKRRFGDLPVLKHPWPEKDQSFDFAMT</sequence>
<dbReference type="PANTHER" id="PTHR23131:SF0">
    <property type="entry name" value="ENDORIBONUCLEASE LACTB2"/>
    <property type="match status" value="1"/>
</dbReference>
<dbReference type="InterPro" id="IPR050662">
    <property type="entry name" value="Sec-metab_biosynth-thioest"/>
</dbReference>
<dbReference type="InterPro" id="IPR001279">
    <property type="entry name" value="Metallo-B-lactamas"/>
</dbReference>
<organism evidence="2">
    <name type="scientific">marine metagenome</name>
    <dbReference type="NCBI Taxonomy" id="408172"/>
    <lineage>
        <taxon>unclassified sequences</taxon>
        <taxon>metagenomes</taxon>
        <taxon>ecological metagenomes</taxon>
    </lineage>
</organism>
<dbReference type="Gene3D" id="3.60.15.10">
    <property type="entry name" value="Ribonuclease Z/Hydroxyacylglutathione hydrolase-like"/>
    <property type="match status" value="1"/>
</dbReference>
<gene>
    <name evidence="2" type="ORF">METZ01_LOCUS401182</name>
</gene>